<name>A0ACC0CDJ0_CATRO</name>
<proteinExistence type="predicted"/>
<sequence>MSEKPASSTVDGGEGGATGNSEGGTTMALQKKRLRRVSFAEMTSIHFFDRDEDNETPAEEAIKQEREDNNGAKERDEKSDLLGFHELLDSRGEDEEEDRELGDGDSEDEELALMRRSFLRPAESPSPGSTFGSATSHDEDDFFGPVSASFIRPGRLSDSAASDDKHDVTMDSTAFSMHFRSLARSDSGIGLKTPTGVRLSFEEKTPTHTTAGSSMELTVPRKPISQLSSPAANSESSDMSLVGEKSSEYDYGRISPGLDALLAEGSRNLHTTSASDINVASKSPRYLESQIFPSNENGSALMVNIHNRKAVSPLDNRRCEANDDFSTSAARHSVSEISSNASKPIPSDILVDYSNSSPSRLSQMRTSPSHQDNLGLKEKYIPHESPLSELVSSSTAKERQTLANSIPPTQDMYMVTPQGQKGSLRHNEDVKHHDSVSSIQRSISKLKLLEASPFSPYLTAKIDNPTIEAMNFLSHSPVGSERVINDFQIQTVDTALTGTEGKPLGASQKQKVLRSSGTNDNLIEDPVKAGDMIHYEESKAAAASASEFTWSDKKMKHDLFRSGSPRENELVTVRTGTNSNLAEISLDHVGERKKVSTLNKFVPSPVKESEKKLKSPKLPGPASNVLMLHDQLMKLKENFPGNCESASKGDITDSSMSTVSLNEFDSCSLHSKVQTRSPLIGFSKFNSIEVNHHNQQRTFEMIENLRTSAEAKEFLCPKKLEWGPQTGSELQSFEGDRNKADLESAFPYIGMSLKESILQKDLVGGFTKGPSTKEVQLSNDYLSNAEDVLSAGTKKLNSLSRKRSNEVVIVEEKNHISGLGASQRSPKLQKVGNNDMQTVGCPNQHHLEISSIAHEPKHWTDIYSRFLKESEKLLSTPVDKLNHSVIELLENIIFNLQRSKTYGILNSEISAQKTSVILDLRHQRVSEARSLLHQIIHEKTKSQLACVKRQKLQEKVQLLSSGIQESQMLKLKFMCGCKGDAVADAASTLQAVAKPRHREEVACDKVIAMKQCLEALDKTSANLIKSLTTACKFKGEPSGSDSMASVTNHLMKKSYCRFFRLDMQMWIIDDMKRKNGHWDIVLNYLDFIVQSFKVPVPTASSMIIYHKLDDINIHKSFPNMDACAVFSFVFNAETTRKFSGSRSLAEEIQVTSSFLGTLVDVVQEVQLARIELRHLTRTFFHCLSVEQLYLQAVFFNFESGGKVTMTLDLSCLKRGVYPSEVLPSHITVAYGAKTLPTSPVLDEIRDALKSLRAGYTRIIRLCRCISQIIQVSRKW</sequence>
<keyword evidence="2" id="KW-1185">Reference proteome</keyword>
<evidence type="ECO:0000313" key="2">
    <source>
        <dbReference type="Proteomes" id="UP001060085"/>
    </source>
</evidence>
<dbReference type="Proteomes" id="UP001060085">
    <property type="component" value="Linkage Group LG01"/>
</dbReference>
<protein>
    <submittedName>
        <fullName evidence="1">Uncharacterized protein</fullName>
    </submittedName>
</protein>
<dbReference type="EMBL" id="CM044701">
    <property type="protein sequence ID" value="KAI5683000.1"/>
    <property type="molecule type" value="Genomic_DNA"/>
</dbReference>
<organism evidence="1 2">
    <name type="scientific">Catharanthus roseus</name>
    <name type="common">Madagascar periwinkle</name>
    <name type="synonym">Vinca rosea</name>
    <dbReference type="NCBI Taxonomy" id="4058"/>
    <lineage>
        <taxon>Eukaryota</taxon>
        <taxon>Viridiplantae</taxon>
        <taxon>Streptophyta</taxon>
        <taxon>Embryophyta</taxon>
        <taxon>Tracheophyta</taxon>
        <taxon>Spermatophyta</taxon>
        <taxon>Magnoliopsida</taxon>
        <taxon>eudicotyledons</taxon>
        <taxon>Gunneridae</taxon>
        <taxon>Pentapetalae</taxon>
        <taxon>asterids</taxon>
        <taxon>lamiids</taxon>
        <taxon>Gentianales</taxon>
        <taxon>Apocynaceae</taxon>
        <taxon>Rauvolfioideae</taxon>
        <taxon>Vinceae</taxon>
        <taxon>Catharanthinae</taxon>
        <taxon>Catharanthus</taxon>
    </lineage>
</organism>
<reference evidence="2" key="1">
    <citation type="journal article" date="2023" name="Nat. Plants">
        <title>Single-cell RNA sequencing provides a high-resolution roadmap for understanding the multicellular compartmentation of specialized metabolism.</title>
        <authorList>
            <person name="Sun S."/>
            <person name="Shen X."/>
            <person name="Li Y."/>
            <person name="Li Y."/>
            <person name="Wang S."/>
            <person name="Li R."/>
            <person name="Zhang H."/>
            <person name="Shen G."/>
            <person name="Guo B."/>
            <person name="Wei J."/>
            <person name="Xu J."/>
            <person name="St-Pierre B."/>
            <person name="Chen S."/>
            <person name="Sun C."/>
        </authorList>
    </citation>
    <scope>NUCLEOTIDE SEQUENCE [LARGE SCALE GENOMIC DNA]</scope>
</reference>
<accession>A0ACC0CDJ0</accession>
<gene>
    <name evidence="1" type="ORF">M9H77_04228</name>
</gene>
<evidence type="ECO:0000313" key="1">
    <source>
        <dbReference type="EMBL" id="KAI5683000.1"/>
    </source>
</evidence>
<comment type="caution">
    <text evidence="1">The sequence shown here is derived from an EMBL/GenBank/DDBJ whole genome shotgun (WGS) entry which is preliminary data.</text>
</comment>